<organism evidence="2 3">
    <name type="scientific">Trueperella pyogenes</name>
    <dbReference type="NCBI Taxonomy" id="1661"/>
    <lineage>
        <taxon>Bacteria</taxon>
        <taxon>Bacillati</taxon>
        <taxon>Actinomycetota</taxon>
        <taxon>Actinomycetes</taxon>
        <taxon>Actinomycetales</taxon>
        <taxon>Actinomycetaceae</taxon>
        <taxon>Trueperella</taxon>
    </lineage>
</organism>
<dbReference type="GeneID" id="97530796"/>
<name>A0A0M3SN71_9ACTO</name>
<evidence type="ECO:0000313" key="3">
    <source>
        <dbReference type="Proteomes" id="UP000275951"/>
    </source>
</evidence>
<accession>A0A0M3SN71</accession>
<reference evidence="2 3" key="1">
    <citation type="submission" date="2018-11" db="EMBL/GenBank/DDBJ databases">
        <title>Multidrug-resistant genes are associated with an 42-kb island TGI1 carrying a complex class 1 integron in a Trueperella pyogenes.</title>
        <authorList>
            <person name="Dong W."/>
        </authorList>
    </citation>
    <scope>NUCLEOTIDE SEQUENCE [LARGE SCALE GENOMIC DNA]</scope>
    <source>
        <strain evidence="2 3">TP4</strain>
    </source>
</reference>
<dbReference type="RefSeq" id="WP_024962993.1">
    <property type="nucleotide sequence ID" value="NZ_CP012649.1"/>
</dbReference>
<feature type="domain" description="DUF7973" evidence="1">
    <location>
        <begin position="4"/>
        <end position="163"/>
    </location>
</feature>
<evidence type="ECO:0000259" key="1">
    <source>
        <dbReference type="Pfam" id="PF25928"/>
    </source>
</evidence>
<dbReference type="Proteomes" id="UP000275951">
    <property type="component" value="Chromosome"/>
</dbReference>
<protein>
    <recommendedName>
        <fullName evidence="1">DUF7973 domain-containing protein</fullName>
    </recommendedName>
</protein>
<evidence type="ECO:0000313" key="2">
    <source>
        <dbReference type="EMBL" id="AZR07378.1"/>
    </source>
</evidence>
<feature type="domain" description="DUF7973" evidence="1">
    <location>
        <begin position="184"/>
        <end position="339"/>
    </location>
</feature>
<dbReference type="STRING" id="1661.CQ11_09055"/>
<sequence length="340" mass="34798">MEIDIFWLVAAFGGGAFGAAIGGQTAFIFTGLTYLFGLGVYMSGVNAGPFMDSVVFGPVFGPHIAFAGGATAAAYAAWKGAMREGANGRDIVSPLAGLGRSDVLAVGGITGMLGYVINLAVAYVLPTFKADPALHYGNEVIGATDTVALTIIILAIATRYLFGKTGMFAKPHGLGLLEVGEGKHWVAHQEKWSNTAMHGLTTGLLSAFGTLAVVQAFFDISGGTVVNHAQLIGWAISAVSLVFLTCGLPTPVTHHMTILASIAALKFMPVVAGTSDPLAWTSGQMALVCVIGGIVGALGGLLGELLARTTCANGDTHIDPPAFAIWTGTTALYAVLALVA</sequence>
<dbReference type="EMBL" id="CP033905">
    <property type="protein sequence ID" value="AZR07378.1"/>
    <property type="molecule type" value="Genomic_DNA"/>
</dbReference>
<dbReference type="AlphaFoldDB" id="A0A0M3SN71"/>
<proteinExistence type="predicted"/>
<dbReference type="InterPro" id="IPR058279">
    <property type="entry name" value="DUF7973"/>
</dbReference>
<dbReference type="Pfam" id="PF25928">
    <property type="entry name" value="DUF7973"/>
    <property type="match status" value="2"/>
</dbReference>
<dbReference type="OrthoDB" id="4484645at2"/>
<gene>
    <name evidence="2" type="ORF">EBQ10_08835</name>
</gene>